<gene>
    <name evidence="1" type="ORF">GCM10009802_37110</name>
</gene>
<proteinExistence type="predicted"/>
<organism evidence="1 2">
    <name type="scientific">Streptomyces synnematoformans</name>
    <dbReference type="NCBI Taxonomy" id="415721"/>
    <lineage>
        <taxon>Bacteria</taxon>
        <taxon>Bacillati</taxon>
        <taxon>Actinomycetota</taxon>
        <taxon>Actinomycetes</taxon>
        <taxon>Kitasatosporales</taxon>
        <taxon>Streptomycetaceae</taxon>
        <taxon>Streptomyces</taxon>
    </lineage>
</organism>
<keyword evidence="2" id="KW-1185">Reference proteome</keyword>
<dbReference type="SUPFAM" id="SSF49899">
    <property type="entry name" value="Concanavalin A-like lectins/glucanases"/>
    <property type="match status" value="1"/>
</dbReference>
<name>A0ABP5KEC6_9ACTN</name>
<dbReference type="InterPro" id="IPR013319">
    <property type="entry name" value="GH11/12"/>
</dbReference>
<accession>A0ABP5KEC6</accession>
<dbReference type="InterPro" id="IPR013320">
    <property type="entry name" value="ConA-like_dom_sf"/>
</dbReference>
<protein>
    <submittedName>
        <fullName evidence="1">Uncharacterized protein</fullName>
    </submittedName>
</protein>
<comment type="caution">
    <text evidence="1">The sequence shown here is derived from an EMBL/GenBank/DDBJ whole genome shotgun (WGS) entry which is preliminary data.</text>
</comment>
<evidence type="ECO:0000313" key="2">
    <source>
        <dbReference type="Proteomes" id="UP001500443"/>
    </source>
</evidence>
<dbReference type="RefSeq" id="WP_344291108.1">
    <property type="nucleotide sequence ID" value="NZ_BAAAPF010000122.1"/>
</dbReference>
<dbReference type="EMBL" id="BAAAPF010000122">
    <property type="protein sequence ID" value="GAA2129310.1"/>
    <property type="molecule type" value="Genomic_DNA"/>
</dbReference>
<reference evidence="2" key="1">
    <citation type="journal article" date="2019" name="Int. J. Syst. Evol. Microbiol.">
        <title>The Global Catalogue of Microorganisms (GCM) 10K type strain sequencing project: providing services to taxonomists for standard genome sequencing and annotation.</title>
        <authorList>
            <consortium name="The Broad Institute Genomics Platform"/>
            <consortium name="The Broad Institute Genome Sequencing Center for Infectious Disease"/>
            <person name="Wu L."/>
            <person name="Ma J."/>
        </authorList>
    </citation>
    <scope>NUCLEOTIDE SEQUENCE [LARGE SCALE GENOMIC DNA]</scope>
    <source>
        <strain evidence="2">JCM 15481</strain>
    </source>
</reference>
<dbReference type="Gene3D" id="2.60.120.180">
    <property type="match status" value="1"/>
</dbReference>
<sequence length="71" mass="7900">MKSFVSSVLGWHWSDIGSDTGLPVRLSSGTPVHSVWDFQVSDNPGTMNVAYDLWLHRISNRTGRTTPPTRS</sequence>
<evidence type="ECO:0000313" key="1">
    <source>
        <dbReference type="EMBL" id="GAA2129310.1"/>
    </source>
</evidence>
<dbReference type="Proteomes" id="UP001500443">
    <property type="component" value="Unassembled WGS sequence"/>
</dbReference>